<sequence>MYDKTKPLPSLNGLRIFESASRHLNFRLAAEELGVTQSAVAQQIRKLEAELGIKLFDRLSRSLQLTSEGRTYIAGISRAFDIITEATLQIKPEPRRITLSVTPTFASKWLIPRLPDFLSRNPSLDLQIVATERISNFHLDKVDLAIRYGRPPFGSELHTELLYQQDIIAVCSPSLLSKMGGRPKNADDLKQFLLLGDTHNFWPEFIQSVIGPASVPSNIGIKFNQTAHAIEAAIAGQGIALTNSFFVEQDIKEGRLTRLYEGSLRGRSDFYIVAPRHRWDGPTRVVGEWLLSFKNGDIQHFE</sequence>
<dbReference type="GO" id="GO:0006351">
    <property type="term" value="P:DNA-templated transcription"/>
    <property type="evidence" value="ECO:0007669"/>
    <property type="project" value="TreeGrafter"/>
</dbReference>
<dbReference type="GO" id="GO:0003700">
    <property type="term" value="F:DNA-binding transcription factor activity"/>
    <property type="evidence" value="ECO:0007669"/>
    <property type="project" value="InterPro"/>
</dbReference>
<dbReference type="InterPro" id="IPR036390">
    <property type="entry name" value="WH_DNA-bd_sf"/>
</dbReference>
<dbReference type="SUPFAM" id="SSF53850">
    <property type="entry name" value="Periplasmic binding protein-like II"/>
    <property type="match status" value="1"/>
</dbReference>
<accession>A0A356LKS0</accession>
<dbReference type="PRINTS" id="PR00039">
    <property type="entry name" value="HTHLYSR"/>
</dbReference>
<keyword evidence="4" id="KW-0804">Transcription</keyword>
<evidence type="ECO:0000256" key="1">
    <source>
        <dbReference type="ARBA" id="ARBA00009437"/>
    </source>
</evidence>
<proteinExistence type="inferred from homology"/>
<dbReference type="InterPro" id="IPR000847">
    <property type="entry name" value="LysR_HTH_N"/>
</dbReference>
<dbReference type="PANTHER" id="PTHR30537">
    <property type="entry name" value="HTH-TYPE TRANSCRIPTIONAL REGULATOR"/>
    <property type="match status" value="1"/>
</dbReference>
<evidence type="ECO:0000313" key="6">
    <source>
        <dbReference type="EMBL" id="HBP31308.1"/>
    </source>
</evidence>
<dbReference type="InterPro" id="IPR036388">
    <property type="entry name" value="WH-like_DNA-bd_sf"/>
</dbReference>
<dbReference type="PANTHER" id="PTHR30537:SF74">
    <property type="entry name" value="HTH-TYPE TRANSCRIPTIONAL REGULATOR TRPI"/>
    <property type="match status" value="1"/>
</dbReference>
<comment type="similarity">
    <text evidence="1">Belongs to the LysR transcriptional regulatory family.</text>
</comment>
<organism evidence="6 7">
    <name type="scientific">Advenella kashmirensis</name>
    <dbReference type="NCBI Taxonomy" id="310575"/>
    <lineage>
        <taxon>Bacteria</taxon>
        <taxon>Pseudomonadati</taxon>
        <taxon>Pseudomonadota</taxon>
        <taxon>Betaproteobacteria</taxon>
        <taxon>Burkholderiales</taxon>
        <taxon>Alcaligenaceae</taxon>
    </lineage>
</organism>
<dbReference type="Pfam" id="PF00126">
    <property type="entry name" value="HTH_1"/>
    <property type="match status" value="1"/>
</dbReference>
<dbReference type="InterPro" id="IPR005119">
    <property type="entry name" value="LysR_subst-bd"/>
</dbReference>
<name>A0A356LKS0_9BURK</name>
<dbReference type="Gene3D" id="1.10.10.10">
    <property type="entry name" value="Winged helix-like DNA-binding domain superfamily/Winged helix DNA-binding domain"/>
    <property type="match status" value="1"/>
</dbReference>
<dbReference type="Gene3D" id="3.40.190.10">
    <property type="entry name" value="Periplasmic binding protein-like II"/>
    <property type="match status" value="2"/>
</dbReference>
<keyword evidence="2" id="KW-0805">Transcription regulation</keyword>
<dbReference type="Proteomes" id="UP000264036">
    <property type="component" value="Unassembled WGS sequence"/>
</dbReference>
<comment type="caution">
    <text evidence="6">The sequence shown here is derived from an EMBL/GenBank/DDBJ whole genome shotgun (WGS) entry which is preliminary data.</text>
</comment>
<dbReference type="PROSITE" id="PS50931">
    <property type="entry name" value="HTH_LYSR"/>
    <property type="match status" value="1"/>
</dbReference>
<keyword evidence="3" id="KW-0238">DNA-binding</keyword>
<gene>
    <name evidence="6" type="ORF">DD666_18105</name>
</gene>
<dbReference type="CDD" id="cd08432">
    <property type="entry name" value="PBP2_GcdR_TrpI_HvrB_AmpR_like"/>
    <property type="match status" value="1"/>
</dbReference>
<evidence type="ECO:0000256" key="4">
    <source>
        <dbReference type="ARBA" id="ARBA00023163"/>
    </source>
</evidence>
<dbReference type="AlphaFoldDB" id="A0A356LKS0"/>
<dbReference type="InterPro" id="IPR058163">
    <property type="entry name" value="LysR-type_TF_proteobact-type"/>
</dbReference>
<evidence type="ECO:0000256" key="2">
    <source>
        <dbReference type="ARBA" id="ARBA00023015"/>
    </source>
</evidence>
<dbReference type="GO" id="GO:0043565">
    <property type="term" value="F:sequence-specific DNA binding"/>
    <property type="evidence" value="ECO:0007669"/>
    <property type="project" value="TreeGrafter"/>
</dbReference>
<dbReference type="SUPFAM" id="SSF46785">
    <property type="entry name" value="Winged helix' DNA-binding domain"/>
    <property type="match status" value="1"/>
</dbReference>
<evidence type="ECO:0000259" key="5">
    <source>
        <dbReference type="PROSITE" id="PS50931"/>
    </source>
</evidence>
<dbReference type="Pfam" id="PF03466">
    <property type="entry name" value="LysR_substrate"/>
    <property type="match status" value="1"/>
</dbReference>
<evidence type="ECO:0000313" key="7">
    <source>
        <dbReference type="Proteomes" id="UP000264036"/>
    </source>
</evidence>
<protein>
    <submittedName>
        <fullName evidence="6">LysR family transcriptional regulator</fullName>
    </submittedName>
</protein>
<feature type="domain" description="HTH lysR-type" evidence="5">
    <location>
        <begin position="9"/>
        <end position="66"/>
    </location>
</feature>
<evidence type="ECO:0000256" key="3">
    <source>
        <dbReference type="ARBA" id="ARBA00023125"/>
    </source>
</evidence>
<reference evidence="6 7" key="1">
    <citation type="journal article" date="2018" name="Nat. Biotechnol.">
        <title>A standardized bacterial taxonomy based on genome phylogeny substantially revises the tree of life.</title>
        <authorList>
            <person name="Parks D.H."/>
            <person name="Chuvochina M."/>
            <person name="Waite D.W."/>
            <person name="Rinke C."/>
            <person name="Skarshewski A."/>
            <person name="Chaumeil P.A."/>
            <person name="Hugenholtz P."/>
        </authorList>
    </citation>
    <scope>NUCLEOTIDE SEQUENCE [LARGE SCALE GENOMIC DNA]</scope>
    <source>
        <strain evidence="6">UBA10707</strain>
    </source>
</reference>
<dbReference type="FunFam" id="1.10.10.10:FF:000038">
    <property type="entry name" value="Glycine cleavage system transcriptional activator"/>
    <property type="match status" value="1"/>
</dbReference>
<dbReference type="EMBL" id="DOEK01000038">
    <property type="protein sequence ID" value="HBP31308.1"/>
    <property type="molecule type" value="Genomic_DNA"/>
</dbReference>